<keyword evidence="9" id="KW-0234">DNA repair</keyword>
<keyword evidence="3" id="KW-0227">DNA damage</keyword>
<keyword evidence="10" id="KW-0413">Isomerase</keyword>
<evidence type="ECO:0000313" key="17">
    <source>
        <dbReference type="EMBL" id="PYE52029.1"/>
    </source>
</evidence>
<feature type="binding site" evidence="14">
    <location>
        <begin position="30"/>
        <end position="37"/>
    </location>
    <ligand>
        <name>ATP</name>
        <dbReference type="ChEBI" id="CHEBI:30616"/>
    </ligand>
</feature>
<evidence type="ECO:0000256" key="1">
    <source>
        <dbReference type="ARBA" id="ARBA00022722"/>
    </source>
</evidence>
<dbReference type="PANTHER" id="PTHR11070:SF2">
    <property type="entry name" value="ATP-DEPENDENT DNA HELICASE SRS2"/>
    <property type="match status" value="1"/>
</dbReference>
<dbReference type="Pfam" id="PF00580">
    <property type="entry name" value="UvrD-helicase"/>
    <property type="match status" value="1"/>
</dbReference>
<name>A0A318SF74_9DEIO</name>
<evidence type="ECO:0000256" key="7">
    <source>
        <dbReference type="ARBA" id="ARBA00022840"/>
    </source>
</evidence>
<comment type="catalytic activity">
    <reaction evidence="11">
        <text>Couples ATP hydrolysis with the unwinding of duplex DNA by translocating in the 3'-5' direction.</text>
        <dbReference type="EC" id="5.6.2.4"/>
    </reaction>
</comment>
<comment type="caution">
    <text evidence="17">The sequence shown here is derived from an EMBL/GenBank/DDBJ whole genome shotgun (WGS) entry which is preliminary data.</text>
</comment>
<keyword evidence="8" id="KW-0238">DNA-binding</keyword>
<protein>
    <recommendedName>
        <fullName evidence="12">DNA 3'-5' helicase</fullName>
        <ecNumber evidence="12">5.6.2.4</ecNumber>
    </recommendedName>
</protein>
<gene>
    <name evidence="17" type="ORF">DES52_11375</name>
</gene>
<evidence type="ECO:0000256" key="4">
    <source>
        <dbReference type="ARBA" id="ARBA00022801"/>
    </source>
</evidence>
<evidence type="ECO:0000256" key="3">
    <source>
        <dbReference type="ARBA" id="ARBA00022763"/>
    </source>
</evidence>
<dbReference type="GO" id="GO:0004527">
    <property type="term" value="F:exonuclease activity"/>
    <property type="evidence" value="ECO:0007669"/>
    <property type="project" value="UniProtKB-KW"/>
</dbReference>
<feature type="domain" description="UvrD-like helicase C-terminal" evidence="16">
    <location>
        <begin position="427"/>
        <end position="726"/>
    </location>
</feature>
<dbReference type="Pfam" id="PF12705">
    <property type="entry name" value="PDDEXK_1"/>
    <property type="match status" value="1"/>
</dbReference>
<dbReference type="GO" id="GO:0005524">
    <property type="term" value="F:ATP binding"/>
    <property type="evidence" value="ECO:0007669"/>
    <property type="project" value="UniProtKB-UniRule"/>
</dbReference>
<dbReference type="OrthoDB" id="9810135at2"/>
<dbReference type="RefSeq" id="WP_110887798.1">
    <property type="nucleotide sequence ID" value="NZ_QJSX01000013.1"/>
</dbReference>
<dbReference type="Proteomes" id="UP000248326">
    <property type="component" value="Unassembled WGS sequence"/>
</dbReference>
<dbReference type="EMBL" id="QJSX01000013">
    <property type="protein sequence ID" value="PYE52029.1"/>
    <property type="molecule type" value="Genomic_DNA"/>
</dbReference>
<dbReference type="InterPro" id="IPR011604">
    <property type="entry name" value="PDDEXK-like_dom_sf"/>
</dbReference>
<dbReference type="GO" id="GO:0000725">
    <property type="term" value="P:recombinational repair"/>
    <property type="evidence" value="ECO:0007669"/>
    <property type="project" value="TreeGrafter"/>
</dbReference>
<dbReference type="Gene3D" id="3.90.320.10">
    <property type="match status" value="1"/>
</dbReference>
<evidence type="ECO:0000256" key="6">
    <source>
        <dbReference type="ARBA" id="ARBA00022839"/>
    </source>
</evidence>
<dbReference type="PANTHER" id="PTHR11070">
    <property type="entry name" value="UVRD / RECB / PCRA DNA HELICASE FAMILY MEMBER"/>
    <property type="match status" value="1"/>
</dbReference>
<dbReference type="SUPFAM" id="SSF52540">
    <property type="entry name" value="P-loop containing nucleoside triphosphate hydrolases"/>
    <property type="match status" value="1"/>
</dbReference>
<comment type="catalytic activity">
    <reaction evidence="13">
        <text>ATP + H2O = ADP + phosphate + H(+)</text>
        <dbReference type="Rhea" id="RHEA:13065"/>
        <dbReference type="ChEBI" id="CHEBI:15377"/>
        <dbReference type="ChEBI" id="CHEBI:15378"/>
        <dbReference type="ChEBI" id="CHEBI:30616"/>
        <dbReference type="ChEBI" id="CHEBI:43474"/>
        <dbReference type="ChEBI" id="CHEBI:456216"/>
        <dbReference type="EC" id="5.6.2.4"/>
    </reaction>
</comment>
<dbReference type="GO" id="GO:0003677">
    <property type="term" value="F:DNA binding"/>
    <property type="evidence" value="ECO:0007669"/>
    <property type="project" value="UniProtKB-KW"/>
</dbReference>
<keyword evidence="7 14" id="KW-0067">ATP-binding</keyword>
<evidence type="ECO:0000256" key="9">
    <source>
        <dbReference type="ARBA" id="ARBA00023204"/>
    </source>
</evidence>
<evidence type="ECO:0000256" key="5">
    <source>
        <dbReference type="ARBA" id="ARBA00022806"/>
    </source>
</evidence>
<keyword evidence="2 14" id="KW-0547">Nucleotide-binding</keyword>
<dbReference type="Gene3D" id="3.40.50.300">
    <property type="entry name" value="P-loop containing nucleotide triphosphate hydrolases"/>
    <property type="match status" value="4"/>
</dbReference>
<dbReference type="InterPro" id="IPR027417">
    <property type="entry name" value="P-loop_NTPase"/>
</dbReference>
<keyword evidence="4 14" id="KW-0378">Hydrolase</keyword>
<dbReference type="EC" id="5.6.2.4" evidence="12"/>
<dbReference type="PROSITE" id="PS51217">
    <property type="entry name" value="UVRD_HELICASE_CTER"/>
    <property type="match status" value="1"/>
</dbReference>
<keyword evidence="6 17" id="KW-0269">Exonuclease</keyword>
<evidence type="ECO:0000256" key="8">
    <source>
        <dbReference type="ARBA" id="ARBA00023125"/>
    </source>
</evidence>
<evidence type="ECO:0000259" key="15">
    <source>
        <dbReference type="PROSITE" id="PS51198"/>
    </source>
</evidence>
<proteinExistence type="predicted"/>
<evidence type="ECO:0000256" key="10">
    <source>
        <dbReference type="ARBA" id="ARBA00023235"/>
    </source>
</evidence>
<dbReference type="InterPro" id="IPR038726">
    <property type="entry name" value="PDDEXK_AddAB-type"/>
</dbReference>
<evidence type="ECO:0000256" key="11">
    <source>
        <dbReference type="ARBA" id="ARBA00034617"/>
    </source>
</evidence>
<dbReference type="Pfam" id="PF13361">
    <property type="entry name" value="UvrD_C"/>
    <property type="match status" value="1"/>
</dbReference>
<evidence type="ECO:0000256" key="14">
    <source>
        <dbReference type="PROSITE-ProRule" id="PRU00560"/>
    </source>
</evidence>
<evidence type="ECO:0000256" key="13">
    <source>
        <dbReference type="ARBA" id="ARBA00048988"/>
    </source>
</evidence>
<dbReference type="InterPro" id="IPR014016">
    <property type="entry name" value="UvrD-like_ATP-bd"/>
</dbReference>
<accession>A0A318SF74</accession>
<organism evidence="17 18">
    <name type="scientific">Deinococcus yavapaiensis KR-236</name>
    <dbReference type="NCBI Taxonomy" id="694435"/>
    <lineage>
        <taxon>Bacteria</taxon>
        <taxon>Thermotogati</taxon>
        <taxon>Deinococcota</taxon>
        <taxon>Deinococci</taxon>
        <taxon>Deinococcales</taxon>
        <taxon>Deinococcaceae</taxon>
        <taxon>Deinococcus</taxon>
    </lineage>
</organism>
<keyword evidence="5 14" id="KW-0347">Helicase</keyword>
<feature type="domain" description="UvrD-like helicase ATP-binding" evidence="15">
    <location>
        <begin position="9"/>
        <end position="426"/>
    </location>
</feature>
<reference evidence="17 18" key="1">
    <citation type="submission" date="2018-06" db="EMBL/GenBank/DDBJ databases">
        <title>Genomic Encyclopedia of Type Strains, Phase IV (KMG-IV): sequencing the most valuable type-strain genomes for metagenomic binning, comparative biology and taxonomic classification.</title>
        <authorList>
            <person name="Goeker M."/>
        </authorList>
    </citation>
    <scope>NUCLEOTIDE SEQUENCE [LARGE SCALE GENOMIC DNA]</scope>
    <source>
        <strain evidence="17 18">DSM 18048</strain>
    </source>
</reference>
<dbReference type="InterPro" id="IPR014017">
    <property type="entry name" value="DNA_helicase_UvrD-like_C"/>
</dbReference>
<dbReference type="Gene3D" id="1.10.486.10">
    <property type="entry name" value="PCRA, domain 4"/>
    <property type="match status" value="1"/>
</dbReference>
<keyword evidence="18" id="KW-1185">Reference proteome</keyword>
<evidence type="ECO:0000313" key="18">
    <source>
        <dbReference type="Proteomes" id="UP000248326"/>
    </source>
</evidence>
<evidence type="ECO:0000259" key="16">
    <source>
        <dbReference type="PROSITE" id="PS51217"/>
    </source>
</evidence>
<dbReference type="PROSITE" id="PS51198">
    <property type="entry name" value="UVRD_HELICASE_ATP_BIND"/>
    <property type="match status" value="1"/>
</dbReference>
<evidence type="ECO:0000256" key="12">
    <source>
        <dbReference type="ARBA" id="ARBA00034808"/>
    </source>
</evidence>
<evidence type="ECO:0000256" key="2">
    <source>
        <dbReference type="ARBA" id="ARBA00022741"/>
    </source>
</evidence>
<dbReference type="InterPro" id="IPR000212">
    <property type="entry name" value="DNA_helicase_UvrD/REP"/>
</dbReference>
<sequence length="1088" mass="118681">MTTPHPPSSFDATPQQRAAVHALGSVAIDAGAGSGKTRVMAERIVRLLDDGVQPGQILATTFTMPAAAELRARVETYVAARDGARWQAVADALPLAQIGTIHALCARILREHPVEAGVGARFTVLDEAASNAWPKAHLPLALATLDDDALGSVPVGVLRDVLEALLDDPVEANRSLDAFDETAWASARAQAVAQVVARQAERDRAWTTAVHALESAAANDPRDRLEQYRVAALQALRGVERRDEQTRALTTALQGFRSNLGTASAWSKADKALIGGALTQLRDLCKASDDEDAADVWALDAQRVVTRAWPVVLRELDRLKREQGVLTFADLERLALHALQHPHVRAYYHARWRHVLIDEFQDTNPTQWAILERVLAGGANVTVVGDEKQSIYAFRRADVTLFRTARERVAAERGVNVHLGTSFRTHAPLVSVTNAFFERRMPGPDDTRPTAATFTPLTAHRAVNPAEPLAPVEFHAVLGKGAPARRAAEANLLAARIQALIAEERLVHGPAGARPVRFGDIAVLFRSRTDLAVYEAALFRAGIPYVVNGGRGLLYRPEVRDARTLLAWLAQPADDLLLASLLRSPYGRVDDADLARLARARTPEETLWQTLARQETLGARLTVARELLRSLLDACAFLRPSRLLALADERSGCSVLMAATSDGERRLANLARFTGLVRAWQSEGGIDLGAVNDRLRQLEVLDVPLAEATLADEDAVTLTTIHGAKGLEYPVVFVPDLLRGKNNNTPSVLHDASVGVAVRVPGVPSAKQPSAYQALLEARQERERSEDERVWYVAFTRAADLLVLSATGEASGGGAASLAALAGDFPDEHVARFSYAAESVPTPEPRRFMRDVTTGRLVLPHAAPLPESLPVTSLSVYLTCPLAFKRQYLLGHARLATLWRANDPDEARANVGGAIIGSAVHRAIELAWTPAEMERHLAYLPDRAREEVARLVSALSGDAYRELRGLEAQRELNVSPVLAGVRFEGVIDALYDGWVVDYKTDKEAAPHHHLPQLAVYAAHVGANRASLAYLRHDRLHDFTEDELRWGLQLAEGAARRMFEGDFEATPSVDTCRWCAYRGSCPSRYIEEI</sequence>
<dbReference type="GO" id="GO:0043138">
    <property type="term" value="F:3'-5' DNA helicase activity"/>
    <property type="evidence" value="ECO:0007669"/>
    <property type="project" value="UniProtKB-EC"/>
</dbReference>
<dbReference type="GO" id="GO:0005829">
    <property type="term" value="C:cytosol"/>
    <property type="evidence" value="ECO:0007669"/>
    <property type="project" value="TreeGrafter"/>
</dbReference>
<dbReference type="AlphaFoldDB" id="A0A318SF74"/>
<keyword evidence="1" id="KW-0540">Nuclease</keyword>